<dbReference type="STRING" id="402676.B6K3B3"/>
<dbReference type="InterPro" id="IPR012923">
    <property type="entry name" value="Csm3"/>
</dbReference>
<organism evidence="10 12">
    <name type="scientific">Schizosaccharomyces japonicus (strain yFS275 / FY16936)</name>
    <name type="common">Fission yeast</name>
    <dbReference type="NCBI Taxonomy" id="402676"/>
    <lineage>
        <taxon>Eukaryota</taxon>
        <taxon>Fungi</taxon>
        <taxon>Dikarya</taxon>
        <taxon>Ascomycota</taxon>
        <taxon>Taphrinomycotina</taxon>
        <taxon>Schizosaccharomycetes</taxon>
        <taxon>Schizosaccharomycetales</taxon>
        <taxon>Schizosaccharomycetaceae</taxon>
        <taxon>Schizosaccharomyces</taxon>
    </lineage>
</organism>
<dbReference type="OMA" id="GWINEIS"/>
<dbReference type="Proteomes" id="UP000001744">
    <property type="component" value="Unassembled WGS sequence"/>
</dbReference>
<keyword evidence="12" id="KW-1185">Reference proteome</keyword>
<dbReference type="VEuPathDB" id="FungiDB:SJAG_03097"/>
<accession>B6K3B3</accession>
<evidence type="ECO:0000256" key="6">
    <source>
        <dbReference type="ARBA" id="ARBA00023306"/>
    </source>
</evidence>
<keyword evidence="6 7" id="KW-0131">Cell cycle</keyword>
<feature type="domain" description="Chromosome segregation in meiosis protein 3" evidence="9">
    <location>
        <begin position="56"/>
        <end position="137"/>
    </location>
</feature>
<gene>
    <name evidence="11" type="primary">swi3</name>
    <name evidence="10" type="ORF">SJAG_03097</name>
</gene>
<feature type="region of interest" description="Disordered" evidence="8">
    <location>
        <begin position="1"/>
        <end position="37"/>
    </location>
</feature>
<evidence type="ECO:0000313" key="11">
    <source>
        <dbReference type="JaponicusDB" id="SJAG_03097"/>
    </source>
</evidence>
<evidence type="ECO:0000256" key="3">
    <source>
        <dbReference type="ARBA" id="ARBA00022763"/>
    </source>
</evidence>
<evidence type="ECO:0000259" key="9">
    <source>
        <dbReference type="Pfam" id="PF07962"/>
    </source>
</evidence>
<dbReference type="eggNOG" id="KOG3004">
    <property type="taxonomic scope" value="Eukaryota"/>
</dbReference>
<dbReference type="GO" id="GO:0006974">
    <property type="term" value="P:DNA damage response"/>
    <property type="evidence" value="ECO:0007669"/>
    <property type="project" value="UniProtKB-KW"/>
</dbReference>
<dbReference type="GO" id="GO:0000785">
    <property type="term" value="C:chromatin"/>
    <property type="evidence" value="ECO:0007669"/>
    <property type="project" value="EnsemblFungi"/>
</dbReference>
<dbReference type="GO" id="GO:0003677">
    <property type="term" value="F:DNA binding"/>
    <property type="evidence" value="ECO:0000318"/>
    <property type="project" value="GO_Central"/>
</dbReference>
<keyword evidence="5 7" id="KW-0539">Nucleus</keyword>
<sequence>MSEKQAKEPYGGSALSELTNIPDVPSTDGKKPEEEKFDLGLDEEVVIKKERKPRIKLDEDYLLSENGIPRLRKTAPSLRFKGKNHEAQDMKRLLAFYQLWAHEMFPKAKFDDTIIGLQSLGKRRMMKIHRRHWIEEYSNPHRDEDLFADLLEDEAQHKSKDATGSKQSEYVQTADDENFVVRDPDDELMG</sequence>
<protein>
    <recommendedName>
        <fullName evidence="7">Chromosome segregation in meiosis protein</fullName>
    </recommendedName>
</protein>
<feature type="region of interest" description="Disordered" evidence="8">
    <location>
        <begin position="156"/>
        <end position="190"/>
    </location>
</feature>
<comment type="similarity">
    <text evidence="2 7">Belongs to the CSM3 family.</text>
</comment>
<dbReference type="PANTHER" id="PTHR13220">
    <property type="entry name" value="TIMELESS INTERACTING-RELATED"/>
    <property type="match status" value="1"/>
</dbReference>
<comment type="function">
    <text evidence="7">Plays an important role in the control of DNA replication and the maintenance of replication fork stability.</text>
</comment>
<dbReference type="HOGENOM" id="CLU_1435204_0_0_1"/>
<proteinExistence type="inferred from homology"/>
<dbReference type="GO" id="GO:0031297">
    <property type="term" value="P:replication fork processing"/>
    <property type="evidence" value="ECO:0007669"/>
    <property type="project" value="UniProtKB-UniRule"/>
</dbReference>
<dbReference type="InterPro" id="IPR040038">
    <property type="entry name" value="TIPIN/Csm3/Swi3"/>
</dbReference>
<dbReference type="EMBL" id="KE651167">
    <property type="protein sequence ID" value="EEB07970.2"/>
    <property type="molecule type" value="Genomic_DNA"/>
</dbReference>
<feature type="compositionally biased region" description="Acidic residues" evidence="8">
    <location>
        <begin position="174"/>
        <end position="190"/>
    </location>
</feature>
<evidence type="ECO:0000256" key="2">
    <source>
        <dbReference type="ARBA" id="ARBA00006075"/>
    </source>
</evidence>
<reference evidence="10 12" key="1">
    <citation type="journal article" date="2011" name="Science">
        <title>Comparative functional genomics of the fission yeasts.</title>
        <authorList>
            <person name="Rhind N."/>
            <person name="Chen Z."/>
            <person name="Yassour M."/>
            <person name="Thompson D.A."/>
            <person name="Haas B.J."/>
            <person name="Habib N."/>
            <person name="Wapinski I."/>
            <person name="Roy S."/>
            <person name="Lin M.F."/>
            <person name="Heiman D.I."/>
            <person name="Young S.K."/>
            <person name="Furuya K."/>
            <person name="Guo Y."/>
            <person name="Pidoux A."/>
            <person name="Chen H.M."/>
            <person name="Robbertse B."/>
            <person name="Goldberg J.M."/>
            <person name="Aoki K."/>
            <person name="Bayne E.H."/>
            <person name="Berlin A.M."/>
            <person name="Desjardins C.A."/>
            <person name="Dobbs E."/>
            <person name="Dukaj L."/>
            <person name="Fan L."/>
            <person name="FitzGerald M.G."/>
            <person name="French C."/>
            <person name="Gujja S."/>
            <person name="Hansen K."/>
            <person name="Keifenheim D."/>
            <person name="Levin J.Z."/>
            <person name="Mosher R.A."/>
            <person name="Mueller C.A."/>
            <person name="Pfiffner J."/>
            <person name="Priest M."/>
            <person name="Russ C."/>
            <person name="Smialowska A."/>
            <person name="Swoboda P."/>
            <person name="Sykes S.M."/>
            <person name="Vaughn M."/>
            <person name="Vengrova S."/>
            <person name="Yoder R."/>
            <person name="Zeng Q."/>
            <person name="Allshire R."/>
            <person name="Baulcombe D."/>
            <person name="Birren B.W."/>
            <person name="Brown W."/>
            <person name="Ekwall K."/>
            <person name="Kellis M."/>
            <person name="Leatherwood J."/>
            <person name="Levin H."/>
            <person name="Margalit H."/>
            <person name="Martienssen R."/>
            <person name="Nieduszynski C.A."/>
            <person name="Spatafora J.W."/>
            <person name="Friedman N."/>
            <person name="Dalgaard J.Z."/>
            <person name="Baumann P."/>
            <person name="Niki H."/>
            <person name="Regev A."/>
            <person name="Nusbaum C."/>
        </authorList>
    </citation>
    <scope>NUCLEOTIDE SEQUENCE [LARGE SCALE GENOMIC DNA]</scope>
    <source>
        <strain evidence="12">yFS275 / FY16936</strain>
    </source>
</reference>
<dbReference type="PANTHER" id="PTHR13220:SF11">
    <property type="entry name" value="TIMELESS-INTERACTING PROTEIN"/>
    <property type="match status" value="1"/>
</dbReference>
<dbReference type="GO" id="GO:0003690">
    <property type="term" value="F:double-stranded DNA binding"/>
    <property type="evidence" value="ECO:0007669"/>
    <property type="project" value="EnsemblFungi"/>
</dbReference>
<evidence type="ECO:0000313" key="12">
    <source>
        <dbReference type="Proteomes" id="UP000001744"/>
    </source>
</evidence>
<dbReference type="GeneID" id="7048443"/>
<name>B6K3B3_SCHJY</name>
<dbReference type="Pfam" id="PF07962">
    <property type="entry name" value="Swi3"/>
    <property type="match status" value="1"/>
</dbReference>
<dbReference type="GO" id="GO:0011000">
    <property type="term" value="P:replication fork arrest at mating type locus"/>
    <property type="evidence" value="ECO:0007669"/>
    <property type="project" value="EnsemblFungi"/>
</dbReference>
<keyword evidence="3 7" id="KW-0227">DNA damage</keyword>
<dbReference type="GO" id="GO:0000403">
    <property type="term" value="F:Y-form DNA binding"/>
    <property type="evidence" value="ECO:0007669"/>
    <property type="project" value="EnsemblFungi"/>
</dbReference>
<evidence type="ECO:0000313" key="10">
    <source>
        <dbReference type="EMBL" id="EEB07970.2"/>
    </source>
</evidence>
<dbReference type="GO" id="GO:0043111">
    <property type="term" value="P:replication fork arrest"/>
    <property type="evidence" value="ECO:0000318"/>
    <property type="project" value="GO_Central"/>
</dbReference>
<dbReference type="JaponicusDB" id="SJAG_03097">
    <property type="gene designation" value="swi3"/>
</dbReference>
<evidence type="ECO:0000256" key="7">
    <source>
        <dbReference type="RuleBase" id="RU366049"/>
    </source>
</evidence>
<keyword evidence="4" id="KW-0236">DNA replication inhibitor</keyword>
<comment type="subcellular location">
    <subcellularLocation>
        <location evidence="1 7">Nucleus</location>
    </subcellularLocation>
</comment>
<dbReference type="GO" id="GO:0071515">
    <property type="term" value="P:mating-type locus imprinting"/>
    <property type="evidence" value="ECO:0007669"/>
    <property type="project" value="EnsemblFungi"/>
</dbReference>
<dbReference type="AlphaFoldDB" id="B6K3B3"/>
<evidence type="ECO:0000256" key="4">
    <source>
        <dbReference type="ARBA" id="ARBA00022880"/>
    </source>
</evidence>
<dbReference type="RefSeq" id="XP_002174263.2">
    <property type="nucleotide sequence ID" value="XM_002174227.2"/>
</dbReference>
<evidence type="ECO:0000256" key="5">
    <source>
        <dbReference type="ARBA" id="ARBA00023242"/>
    </source>
</evidence>
<dbReference type="GO" id="GO:0000076">
    <property type="term" value="P:DNA replication checkpoint signaling"/>
    <property type="evidence" value="ECO:0000318"/>
    <property type="project" value="GO_Central"/>
</dbReference>
<evidence type="ECO:0000256" key="1">
    <source>
        <dbReference type="ARBA" id="ARBA00004123"/>
    </source>
</evidence>
<dbReference type="GO" id="GO:0007534">
    <property type="term" value="P:gene conversion at mating-type locus"/>
    <property type="evidence" value="ECO:0007669"/>
    <property type="project" value="EnsemblFungi"/>
</dbReference>
<feature type="compositionally biased region" description="Basic and acidic residues" evidence="8">
    <location>
        <begin position="28"/>
        <end position="37"/>
    </location>
</feature>
<dbReference type="GO" id="GO:0031298">
    <property type="term" value="C:replication fork protection complex"/>
    <property type="evidence" value="ECO:0000318"/>
    <property type="project" value="GO_Central"/>
</dbReference>
<evidence type="ECO:0000256" key="8">
    <source>
        <dbReference type="SAM" id="MobiDB-lite"/>
    </source>
</evidence>